<keyword evidence="5" id="KW-0808">Transferase</keyword>
<dbReference type="GO" id="GO:0005829">
    <property type="term" value="C:cytosol"/>
    <property type="evidence" value="ECO:0007669"/>
    <property type="project" value="TreeGrafter"/>
</dbReference>
<name>A0AAV9GZJ1_9PEZI</name>
<dbReference type="EMBL" id="MU865917">
    <property type="protein sequence ID" value="KAK4454429.1"/>
    <property type="molecule type" value="Genomic_DNA"/>
</dbReference>
<proteinExistence type="inferred from homology"/>
<keyword evidence="6" id="KW-0547">Nucleotide-binding</keyword>
<reference evidence="19" key="1">
    <citation type="journal article" date="2023" name="Mol. Phylogenet. Evol.">
        <title>Genome-scale phylogeny and comparative genomics of the fungal order Sordariales.</title>
        <authorList>
            <person name="Hensen N."/>
            <person name="Bonometti L."/>
            <person name="Westerberg I."/>
            <person name="Brannstrom I.O."/>
            <person name="Guillou S."/>
            <person name="Cros-Aarteil S."/>
            <person name="Calhoun S."/>
            <person name="Haridas S."/>
            <person name="Kuo A."/>
            <person name="Mondo S."/>
            <person name="Pangilinan J."/>
            <person name="Riley R."/>
            <person name="LaButti K."/>
            <person name="Andreopoulos B."/>
            <person name="Lipzen A."/>
            <person name="Chen C."/>
            <person name="Yan M."/>
            <person name="Daum C."/>
            <person name="Ng V."/>
            <person name="Clum A."/>
            <person name="Steindorff A."/>
            <person name="Ohm R.A."/>
            <person name="Martin F."/>
            <person name="Silar P."/>
            <person name="Natvig D.O."/>
            <person name="Lalanne C."/>
            <person name="Gautier V."/>
            <person name="Ament-Velasquez S.L."/>
            <person name="Kruys A."/>
            <person name="Hutchinson M.I."/>
            <person name="Powell A.J."/>
            <person name="Barry K."/>
            <person name="Miller A.N."/>
            <person name="Grigoriev I.V."/>
            <person name="Debuchy R."/>
            <person name="Gladieux P."/>
            <person name="Hiltunen Thoren M."/>
            <person name="Johannesson H."/>
        </authorList>
    </citation>
    <scope>NUCLEOTIDE SEQUENCE</scope>
    <source>
        <strain evidence="19">PSN243</strain>
    </source>
</reference>
<sequence>MEKPVEVETVPVHENLGGIYHDIEVRGESERWTSLYKGFEDVFELSPDFISRSPGRVNIIGEHIDYSLFPVLPMAIHADTLVAMKTERRGREGYFKIEIANLEGEQFPKESWEETSDSEIAIDEKTHAWTNYFRAGLRGSLKLLREKNGADWRPRDMKVMVHGTVPPAGGLSSSAALVTACALAILYGQGMKKVEKLELTRLAIESERAVGVNSGGMDQSASVMSQKDAALYVQFTPKLSVRHVEFPKMDPSLVFVIAQSFVKADKKVSGPFHYNLRVVECTLAALMLLQQLSPEAEGKLPHPLPQDDSPLNISLGTVFNIFWDTADDYTRTKFPDATKVDDSMLQRLDYFANRFVDEVLPSETYSKKEIAQSLGVSEEYLDHNFIKKRFPVPAETFRLRDRAKHVFSEAARVYKFMDLLESGPKRPETDLEFAKRLGDLLNQSQQSCINKFDCSARELDRICLYARVAGSLGSRLTGAGWGGATVHLVPASKVNSVRAALREQYYKDMSINGERLTDKQIEDAVIVSRPGSGSAIFSTSNKKDGYKAFGNEVGTWGE</sequence>
<dbReference type="FunFam" id="3.30.230.10:FF:000056">
    <property type="entry name" value="GAL1p Galactokinase"/>
    <property type="match status" value="1"/>
</dbReference>
<evidence type="ECO:0000259" key="17">
    <source>
        <dbReference type="Pfam" id="PF08544"/>
    </source>
</evidence>
<evidence type="ECO:0000313" key="19">
    <source>
        <dbReference type="EMBL" id="KAK4454429.1"/>
    </source>
</evidence>
<dbReference type="GO" id="GO:0005840">
    <property type="term" value="C:ribosome"/>
    <property type="evidence" value="ECO:0007669"/>
    <property type="project" value="UniProtKB-KW"/>
</dbReference>
<dbReference type="PRINTS" id="PR00959">
    <property type="entry name" value="MEVGALKINASE"/>
</dbReference>
<dbReference type="PROSITE" id="PS00627">
    <property type="entry name" value="GHMP_KINASES_ATP"/>
    <property type="match status" value="1"/>
</dbReference>
<dbReference type="Proteomes" id="UP001321760">
    <property type="component" value="Unassembled WGS sequence"/>
</dbReference>
<comment type="caution">
    <text evidence="19">The sequence shown here is derived from an EMBL/GenBank/DDBJ whole genome shotgun (WGS) entry which is preliminary data.</text>
</comment>
<dbReference type="InterPro" id="IPR006206">
    <property type="entry name" value="Mevalonate/galactokinase"/>
</dbReference>
<comment type="catalytic activity">
    <reaction evidence="15">
        <text>alpha-D-galactose + ATP = alpha-D-galactose 1-phosphate + ADP + H(+)</text>
        <dbReference type="Rhea" id="RHEA:13553"/>
        <dbReference type="ChEBI" id="CHEBI:15378"/>
        <dbReference type="ChEBI" id="CHEBI:28061"/>
        <dbReference type="ChEBI" id="CHEBI:30616"/>
        <dbReference type="ChEBI" id="CHEBI:58336"/>
        <dbReference type="ChEBI" id="CHEBI:456216"/>
        <dbReference type="EC" id="2.7.1.6"/>
    </reaction>
    <physiologicalReaction direction="left-to-right" evidence="15">
        <dbReference type="Rhea" id="RHEA:13554"/>
    </physiologicalReaction>
</comment>
<comment type="similarity">
    <text evidence="2">Belongs to the GHMP kinase family. GalK subfamily.</text>
</comment>
<dbReference type="InterPro" id="IPR006203">
    <property type="entry name" value="GHMP_knse_ATP-bd_CS"/>
</dbReference>
<dbReference type="PROSITE" id="PS00106">
    <property type="entry name" value="GALACTOKINASE"/>
    <property type="match status" value="1"/>
</dbReference>
<dbReference type="InterPro" id="IPR036554">
    <property type="entry name" value="GHMP_kinase_C_sf"/>
</dbReference>
<evidence type="ECO:0000256" key="10">
    <source>
        <dbReference type="ARBA" id="ARBA00023144"/>
    </source>
</evidence>
<evidence type="ECO:0000259" key="18">
    <source>
        <dbReference type="Pfam" id="PF10509"/>
    </source>
</evidence>
<dbReference type="PANTHER" id="PTHR10457">
    <property type="entry name" value="MEVALONATE KINASE/GALACTOKINASE"/>
    <property type="match status" value="1"/>
</dbReference>
<dbReference type="Gene3D" id="3.30.70.3170">
    <property type="match status" value="1"/>
</dbReference>
<comment type="pathway">
    <text evidence="1">Carbohydrate metabolism; galactose metabolism.</text>
</comment>
<keyword evidence="9" id="KW-0756">Sterol biosynthesis</keyword>
<feature type="domain" description="GHMP kinase N-terminal" evidence="16">
    <location>
        <begin position="140"/>
        <end position="225"/>
    </location>
</feature>
<keyword evidence="8" id="KW-0067">ATP-binding</keyword>
<keyword evidence="19" id="KW-0689">Ribosomal protein</keyword>
<dbReference type="Gene3D" id="1.20.1440.340">
    <property type="match status" value="1"/>
</dbReference>
<feature type="domain" description="Galactokinase N-terminal" evidence="18">
    <location>
        <begin position="39"/>
        <end position="85"/>
    </location>
</feature>
<evidence type="ECO:0000256" key="11">
    <source>
        <dbReference type="ARBA" id="ARBA00023166"/>
    </source>
</evidence>
<keyword evidence="9" id="KW-0752">Steroid biosynthesis</keyword>
<evidence type="ECO:0000256" key="12">
    <source>
        <dbReference type="ARBA" id="ARBA00023221"/>
    </source>
</evidence>
<dbReference type="Pfam" id="PF08544">
    <property type="entry name" value="GHMP_kinases_C"/>
    <property type="match status" value="1"/>
</dbReference>
<evidence type="ECO:0000256" key="7">
    <source>
        <dbReference type="ARBA" id="ARBA00022777"/>
    </source>
</evidence>
<evidence type="ECO:0000259" key="16">
    <source>
        <dbReference type="Pfam" id="PF00288"/>
    </source>
</evidence>
<dbReference type="PIRSF" id="PIRSF000530">
    <property type="entry name" value="Galactokinase"/>
    <property type="match status" value="1"/>
</dbReference>
<evidence type="ECO:0000256" key="6">
    <source>
        <dbReference type="ARBA" id="ARBA00022741"/>
    </source>
</evidence>
<evidence type="ECO:0000256" key="2">
    <source>
        <dbReference type="ARBA" id="ARBA00006566"/>
    </source>
</evidence>
<dbReference type="GO" id="GO:0000411">
    <property type="term" value="P:positive regulation of transcription by galactose"/>
    <property type="evidence" value="ECO:0007669"/>
    <property type="project" value="UniProtKB-ARBA"/>
</dbReference>
<dbReference type="NCBIfam" id="TIGR00131">
    <property type="entry name" value="gal_kin"/>
    <property type="match status" value="1"/>
</dbReference>
<evidence type="ECO:0000256" key="3">
    <source>
        <dbReference type="ARBA" id="ARBA00012315"/>
    </source>
</evidence>
<gene>
    <name evidence="19" type="ORF">QBC34DRAFT_159449</name>
</gene>
<keyword evidence="20" id="KW-1185">Reference proteome</keyword>
<dbReference type="GO" id="GO:0016126">
    <property type="term" value="P:sterol biosynthetic process"/>
    <property type="evidence" value="ECO:0007669"/>
    <property type="project" value="UniProtKB-KW"/>
</dbReference>
<evidence type="ECO:0000256" key="9">
    <source>
        <dbReference type="ARBA" id="ARBA00023011"/>
    </source>
</evidence>
<evidence type="ECO:0000256" key="8">
    <source>
        <dbReference type="ARBA" id="ARBA00022840"/>
    </source>
</evidence>
<keyword evidence="13" id="KW-0119">Carbohydrate metabolism</keyword>
<dbReference type="SUPFAM" id="SSF54211">
    <property type="entry name" value="Ribosomal protein S5 domain 2-like"/>
    <property type="match status" value="1"/>
</dbReference>
<keyword evidence="7" id="KW-0418">Kinase</keyword>
<dbReference type="SUPFAM" id="SSF55060">
    <property type="entry name" value="GHMP Kinase, C-terminal domain"/>
    <property type="match status" value="1"/>
</dbReference>
<evidence type="ECO:0000313" key="20">
    <source>
        <dbReference type="Proteomes" id="UP001321760"/>
    </source>
</evidence>
<dbReference type="InterPro" id="IPR019539">
    <property type="entry name" value="GalKase_N"/>
</dbReference>
<dbReference type="Gene3D" id="3.30.230.10">
    <property type="match status" value="1"/>
</dbReference>
<dbReference type="GO" id="GO:0006012">
    <property type="term" value="P:galactose metabolic process"/>
    <property type="evidence" value="ECO:0007669"/>
    <property type="project" value="UniProtKB-KW"/>
</dbReference>
<dbReference type="Pfam" id="PF10509">
    <property type="entry name" value="GalKase_gal_bdg"/>
    <property type="match status" value="1"/>
</dbReference>
<dbReference type="InterPro" id="IPR000705">
    <property type="entry name" value="Galactokinase"/>
</dbReference>
<reference evidence="19" key="2">
    <citation type="submission" date="2023-05" db="EMBL/GenBank/DDBJ databases">
        <authorList>
            <consortium name="Lawrence Berkeley National Laboratory"/>
            <person name="Steindorff A."/>
            <person name="Hensen N."/>
            <person name="Bonometti L."/>
            <person name="Westerberg I."/>
            <person name="Brannstrom I.O."/>
            <person name="Guillou S."/>
            <person name="Cros-Aarteil S."/>
            <person name="Calhoun S."/>
            <person name="Haridas S."/>
            <person name="Kuo A."/>
            <person name="Mondo S."/>
            <person name="Pangilinan J."/>
            <person name="Riley R."/>
            <person name="Labutti K."/>
            <person name="Andreopoulos B."/>
            <person name="Lipzen A."/>
            <person name="Chen C."/>
            <person name="Yanf M."/>
            <person name="Daum C."/>
            <person name="Ng V."/>
            <person name="Clum A."/>
            <person name="Ohm R."/>
            <person name="Martin F."/>
            <person name="Silar P."/>
            <person name="Natvig D."/>
            <person name="Lalanne C."/>
            <person name="Gautier V."/>
            <person name="Ament-Velasquez S.L."/>
            <person name="Kruys A."/>
            <person name="Hutchinson M.I."/>
            <person name="Powell A.J."/>
            <person name="Barry K."/>
            <person name="Miller A.N."/>
            <person name="Grigoriev I.V."/>
            <person name="Debuchy R."/>
            <person name="Gladieux P."/>
            <person name="Thoren M.H."/>
            <person name="Johannesson H."/>
        </authorList>
    </citation>
    <scope>NUCLEOTIDE SEQUENCE</scope>
    <source>
        <strain evidence="19">PSN243</strain>
    </source>
</reference>
<accession>A0AAV9GZJ1</accession>
<keyword evidence="12" id="KW-0753">Steroid metabolism</keyword>
<dbReference type="PANTHER" id="PTHR10457:SF7">
    <property type="entry name" value="GALACTOKINASE-RELATED"/>
    <property type="match status" value="1"/>
</dbReference>
<keyword evidence="10" id="KW-0299">Galactose metabolism</keyword>
<dbReference type="InterPro" id="IPR006204">
    <property type="entry name" value="GHMP_kinase_N_dom"/>
</dbReference>
<evidence type="ECO:0000256" key="5">
    <source>
        <dbReference type="ARBA" id="ARBA00022679"/>
    </source>
</evidence>
<dbReference type="FunFam" id="1.20.1440.340:FF:000003">
    <property type="entry name" value="GAL1p Galactokinase"/>
    <property type="match status" value="1"/>
</dbReference>
<dbReference type="InterPro" id="IPR019741">
    <property type="entry name" value="Galactokinase_CS"/>
</dbReference>
<keyword evidence="11" id="KW-1207">Sterol metabolism</keyword>
<dbReference type="Pfam" id="PF00288">
    <property type="entry name" value="GHMP_kinases_N"/>
    <property type="match status" value="1"/>
</dbReference>
<dbReference type="PRINTS" id="PR00473">
    <property type="entry name" value="GALCTOKINASE"/>
</dbReference>
<feature type="domain" description="GHMP kinase C-terminal" evidence="17">
    <location>
        <begin position="434"/>
        <end position="507"/>
    </location>
</feature>
<keyword evidence="9" id="KW-0444">Lipid biosynthesis</keyword>
<dbReference type="InterPro" id="IPR020568">
    <property type="entry name" value="Ribosomal_Su5_D2-typ_SF"/>
</dbReference>
<evidence type="ECO:0000256" key="13">
    <source>
        <dbReference type="ARBA" id="ARBA00023277"/>
    </source>
</evidence>
<evidence type="ECO:0000256" key="1">
    <source>
        <dbReference type="ARBA" id="ARBA00004947"/>
    </source>
</evidence>
<dbReference type="GO" id="GO:0005524">
    <property type="term" value="F:ATP binding"/>
    <property type="evidence" value="ECO:0007669"/>
    <property type="project" value="UniProtKB-KW"/>
</dbReference>
<evidence type="ECO:0000256" key="14">
    <source>
        <dbReference type="ARBA" id="ARBA00029590"/>
    </source>
</evidence>
<keyword evidence="19" id="KW-0687">Ribonucleoprotein</keyword>
<dbReference type="AlphaFoldDB" id="A0AAV9GZJ1"/>
<dbReference type="EC" id="2.7.1.6" evidence="3"/>
<evidence type="ECO:0000256" key="15">
    <source>
        <dbReference type="ARBA" id="ARBA00049538"/>
    </source>
</evidence>
<dbReference type="InterPro" id="IPR014721">
    <property type="entry name" value="Ribsml_uS5_D2-typ_fold_subgr"/>
</dbReference>
<protein>
    <recommendedName>
        <fullName evidence="4">Galactokinase</fullName>
        <ecNumber evidence="3">2.7.1.6</ecNumber>
    </recommendedName>
    <alternativeName>
        <fullName evidence="14">Galactose kinase</fullName>
    </alternativeName>
</protein>
<evidence type="ECO:0000256" key="4">
    <source>
        <dbReference type="ARBA" id="ARBA00019487"/>
    </source>
</evidence>
<keyword evidence="12" id="KW-0443">Lipid metabolism</keyword>
<dbReference type="InterPro" id="IPR013750">
    <property type="entry name" value="GHMP_kinase_C_dom"/>
</dbReference>
<dbReference type="GO" id="GO:0004335">
    <property type="term" value="F:galactokinase activity"/>
    <property type="evidence" value="ECO:0007669"/>
    <property type="project" value="UniProtKB-EC"/>
</dbReference>
<organism evidence="19 20">
    <name type="scientific">Podospora aff. communis PSN243</name>
    <dbReference type="NCBI Taxonomy" id="3040156"/>
    <lineage>
        <taxon>Eukaryota</taxon>
        <taxon>Fungi</taxon>
        <taxon>Dikarya</taxon>
        <taxon>Ascomycota</taxon>
        <taxon>Pezizomycotina</taxon>
        <taxon>Sordariomycetes</taxon>
        <taxon>Sordariomycetidae</taxon>
        <taxon>Sordariales</taxon>
        <taxon>Podosporaceae</taxon>
        <taxon>Podospora</taxon>
    </lineage>
</organism>